<dbReference type="GO" id="GO:0005886">
    <property type="term" value="C:plasma membrane"/>
    <property type="evidence" value="ECO:0007669"/>
    <property type="project" value="UniProtKB-SubCell"/>
</dbReference>
<evidence type="ECO:0000256" key="1">
    <source>
        <dbReference type="ARBA" id="ARBA00004651"/>
    </source>
</evidence>
<accession>A0A3S9HBA9</accession>
<dbReference type="KEGG" id="jeh:EJN90_08250"/>
<dbReference type="InterPro" id="IPR000917">
    <property type="entry name" value="Sulfatase_N"/>
</dbReference>
<feature type="binding site" evidence="10">
    <location>
        <position position="309"/>
    </location>
    <ligand>
        <name>Mn(2+)</name>
        <dbReference type="ChEBI" id="CHEBI:29035"/>
    </ligand>
</feature>
<dbReference type="OrthoDB" id="5901192at2"/>
<evidence type="ECO:0000313" key="15">
    <source>
        <dbReference type="Proteomes" id="UP000273326"/>
    </source>
</evidence>
<dbReference type="RefSeq" id="WP_126110215.1">
    <property type="nucleotide sequence ID" value="NZ_CP034465.1"/>
</dbReference>
<keyword evidence="4" id="KW-1003">Cell membrane</keyword>
<keyword evidence="7 12" id="KW-0472">Membrane</keyword>
<evidence type="ECO:0000256" key="12">
    <source>
        <dbReference type="SAM" id="Phobius"/>
    </source>
</evidence>
<dbReference type="SUPFAM" id="SSF53649">
    <property type="entry name" value="Alkaline phosphatase-like"/>
    <property type="match status" value="1"/>
</dbReference>
<feature type="binding site" evidence="9">
    <location>
        <position position="426"/>
    </location>
    <ligand>
        <name>substrate</name>
    </ligand>
</feature>
<evidence type="ECO:0000256" key="8">
    <source>
        <dbReference type="PIRSR" id="PIRSR005091-1"/>
    </source>
</evidence>
<feature type="compositionally biased region" description="Polar residues" evidence="11">
    <location>
        <begin position="677"/>
        <end position="690"/>
    </location>
</feature>
<evidence type="ECO:0000256" key="10">
    <source>
        <dbReference type="PIRSR" id="PIRSR005091-3"/>
    </source>
</evidence>
<comment type="subcellular location">
    <subcellularLocation>
        <location evidence="1">Cell membrane</location>
        <topology evidence="1">Multi-pass membrane protein</topology>
    </subcellularLocation>
</comment>
<dbReference type="Pfam" id="PF00884">
    <property type="entry name" value="Sulfatase"/>
    <property type="match status" value="1"/>
</dbReference>
<feature type="binding site" evidence="10">
    <location>
        <position position="260"/>
    </location>
    <ligand>
        <name>Mn(2+)</name>
        <dbReference type="ChEBI" id="CHEBI:29035"/>
    </ligand>
</feature>
<dbReference type="EMBL" id="CP034465">
    <property type="protein sequence ID" value="AZP04624.1"/>
    <property type="molecule type" value="Genomic_DNA"/>
</dbReference>
<feature type="active site" evidence="8">
    <location>
        <position position="309"/>
    </location>
</feature>
<dbReference type="GO" id="GO:0046872">
    <property type="term" value="F:metal ion binding"/>
    <property type="evidence" value="ECO:0007669"/>
    <property type="project" value="UniProtKB-KW"/>
</dbReference>
<dbReference type="InterPro" id="IPR050448">
    <property type="entry name" value="OpgB/LTA_synthase_biosynth"/>
</dbReference>
<name>A0A3S9HBA9_9LACT</name>
<dbReference type="AlphaFoldDB" id="A0A3S9HBA9"/>
<comment type="similarity">
    <text evidence="3">Belongs to the LTA synthase family.</text>
</comment>
<dbReference type="InterPro" id="IPR017850">
    <property type="entry name" value="Alkaline_phosphatase_core_sf"/>
</dbReference>
<feature type="region of interest" description="Disordered" evidence="11">
    <location>
        <begin position="674"/>
        <end position="731"/>
    </location>
</feature>
<reference evidence="15" key="1">
    <citation type="submission" date="2018-12" db="EMBL/GenBank/DDBJ databases">
        <title>Complete genome sequencing of Jeotgalibaca sp. H21T32.</title>
        <authorList>
            <person name="Bae J.-W."/>
            <person name="Lee S.-Y."/>
        </authorList>
    </citation>
    <scope>NUCLEOTIDE SEQUENCE [LARGE SCALE GENOMIC DNA]</scope>
    <source>
        <strain evidence="15">H21T32</strain>
    </source>
</reference>
<evidence type="ECO:0000256" key="9">
    <source>
        <dbReference type="PIRSR" id="PIRSR005091-2"/>
    </source>
</evidence>
<feature type="transmembrane region" description="Helical" evidence="12">
    <location>
        <begin position="73"/>
        <end position="94"/>
    </location>
</feature>
<keyword evidence="9" id="KW-0464">Manganese</keyword>
<feature type="compositionally biased region" description="Acidic residues" evidence="11">
    <location>
        <begin position="706"/>
        <end position="721"/>
    </location>
</feature>
<feature type="transmembrane region" description="Helical" evidence="12">
    <location>
        <begin position="159"/>
        <end position="178"/>
    </location>
</feature>
<evidence type="ECO:0000256" key="11">
    <source>
        <dbReference type="SAM" id="MobiDB-lite"/>
    </source>
</evidence>
<dbReference type="Proteomes" id="UP000273326">
    <property type="component" value="Chromosome"/>
</dbReference>
<gene>
    <name evidence="14" type="ORF">EJN90_08250</name>
</gene>
<keyword evidence="5 12" id="KW-0812">Transmembrane</keyword>
<feature type="transmembrane region" description="Helical" evidence="12">
    <location>
        <begin position="114"/>
        <end position="138"/>
    </location>
</feature>
<feature type="transmembrane region" description="Helical" evidence="12">
    <location>
        <begin position="12"/>
        <end position="31"/>
    </location>
</feature>
<evidence type="ECO:0000256" key="7">
    <source>
        <dbReference type="ARBA" id="ARBA00023136"/>
    </source>
</evidence>
<evidence type="ECO:0000256" key="2">
    <source>
        <dbReference type="ARBA" id="ARBA00004936"/>
    </source>
</evidence>
<evidence type="ECO:0000256" key="3">
    <source>
        <dbReference type="ARBA" id="ARBA00009983"/>
    </source>
</evidence>
<evidence type="ECO:0000256" key="4">
    <source>
        <dbReference type="ARBA" id="ARBA00022475"/>
    </source>
</evidence>
<dbReference type="Gene3D" id="3.40.720.10">
    <property type="entry name" value="Alkaline Phosphatase, subunit A"/>
    <property type="match status" value="1"/>
</dbReference>
<sequence>MLQKIKETNPKRYGFFLIAVILFWLKTYLSYQLEFSLGVDGFYQQILLFINPLASTIIILGISLWFSDAKKGYRALLVTYFLNTLLLFANILYYREFTDFITIKTILSSFSLSGGIGASALSMLNLRDVLYWIDLFFLAWLYKKKIKFSSQEQPFKKRYALGTLIAAVAIFFGNLSLAEIDRPQLLTRTFDRNYIVKYLGINVYTVYDGVKTAQANSVRASADSSDMAPVLDYLEEHHADPNETYFGQAEGRNVVFIHLESMQQFLMNLSLIEEDGVQREVTPFLNSLYNSSDSYSFSNFFHQTSQGKTSDAELLVDNSLFGLPQGSAFTQLGAENILHSGPQLLKSKGYTSAVFHGNVGSFWNRDNVYKSMGYDYFFSSETSYTLNEENSLEYGLKDKLFFQESVQYLEKMEQPFYSKFITVTNHFPFPEDELNTVFDIPDTTDQTINGFFNTVHYADQALEEFFQYMKDAGLYENTMFVLYGDHYGISNSRNRTLAPLIGKNPNQWNDYENTMLQRVPFIIHAPGIGTGKIDDTYGGQVDVLPTVLHLLGVETDSYVQVGQDLLSDEHDETVVLRNGTVITPEYTILDNFVYDTDSGRILTADLDADTDLTKEVLALKETGQVQLNMSDQIINGDLLRFYSPANFTPADKESHSYLNSPAKLQEDFEAAGADGSSLLNKNNGESTVPLYQTDAPEFPGNQTESVESEEEDSEEVNETLDETNNNQEQIQ</sequence>
<keyword evidence="6 12" id="KW-1133">Transmembrane helix</keyword>
<keyword evidence="15" id="KW-1185">Reference proteome</keyword>
<evidence type="ECO:0000256" key="5">
    <source>
        <dbReference type="ARBA" id="ARBA00022692"/>
    </source>
</evidence>
<protein>
    <submittedName>
        <fullName evidence="14">LTA synthase family protein</fullName>
    </submittedName>
</protein>
<dbReference type="PANTHER" id="PTHR47371">
    <property type="entry name" value="LIPOTEICHOIC ACID SYNTHASE"/>
    <property type="match status" value="1"/>
</dbReference>
<evidence type="ECO:0000256" key="6">
    <source>
        <dbReference type="ARBA" id="ARBA00022989"/>
    </source>
</evidence>
<dbReference type="Gene3D" id="3.30.1120.170">
    <property type="match status" value="1"/>
</dbReference>
<dbReference type="PIRSF" id="PIRSF005091">
    <property type="entry name" value="Mmb_sulf_HI1246"/>
    <property type="match status" value="1"/>
</dbReference>
<feature type="transmembrane region" description="Helical" evidence="12">
    <location>
        <begin position="43"/>
        <end position="66"/>
    </location>
</feature>
<evidence type="ECO:0000259" key="13">
    <source>
        <dbReference type="Pfam" id="PF00884"/>
    </source>
</evidence>
<dbReference type="InterPro" id="IPR012160">
    <property type="entry name" value="LtaS-like"/>
</dbReference>
<dbReference type="CDD" id="cd16015">
    <property type="entry name" value="LTA_synthase"/>
    <property type="match status" value="1"/>
</dbReference>
<proteinExistence type="inferred from homology"/>
<feature type="binding site" evidence="10">
    <location>
        <position position="486"/>
    </location>
    <ligand>
        <name>Mn(2+)</name>
        <dbReference type="ChEBI" id="CHEBI:29035"/>
    </ligand>
</feature>
<comment type="pathway">
    <text evidence="2">Cell wall biogenesis; lipoteichoic acid biosynthesis.</text>
</comment>
<dbReference type="PANTHER" id="PTHR47371:SF3">
    <property type="entry name" value="PHOSPHOGLYCEROL TRANSFERASE I"/>
    <property type="match status" value="1"/>
</dbReference>
<feature type="domain" description="Sulfatase N-terminal" evidence="13">
    <location>
        <begin position="252"/>
        <end position="553"/>
    </location>
</feature>
<keyword evidence="9" id="KW-0479">Metal-binding</keyword>
<organism evidence="14 15">
    <name type="scientific">Jeotgalibaca ciconiae</name>
    <dbReference type="NCBI Taxonomy" id="2496265"/>
    <lineage>
        <taxon>Bacteria</taxon>
        <taxon>Bacillati</taxon>
        <taxon>Bacillota</taxon>
        <taxon>Bacilli</taxon>
        <taxon>Lactobacillales</taxon>
        <taxon>Carnobacteriaceae</taxon>
        <taxon>Jeotgalibaca</taxon>
    </lineage>
</organism>
<feature type="binding site" evidence="10">
    <location>
        <position position="485"/>
    </location>
    <ligand>
        <name>Mn(2+)</name>
        <dbReference type="ChEBI" id="CHEBI:29035"/>
    </ligand>
</feature>
<evidence type="ECO:0000313" key="14">
    <source>
        <dbReference type="EMBL" id="AZP04624.1"/>
    </source>
</evidence>